<proteinExistence type="predicted"/>
<dbReference type="PANTHER" id="PTHR46641:SF2">
    <property type="entry name" value="FMRFAMIDE RECEPTOR"/>
    <property type="match status" value="1"/>
</dbReference>
<feature type="transmembrane region" description="Helical" evidence="6">
    <location>
        <begin position="338"/>
        <end position="359"/>
    </location>
</feature>
<feature type="transmembrane region" description="Helical" evidence="6">
    <location>
        <begin position="379"/>
        <end position="399"/>
    </location>
</feature>
<evidence type="ECO:0000256" key="3">
    <source>
        <dbReference type="ARBA" id="ARBA00022989"/>
    </source>
</evidence>
<keyword evidence="4 6" id="KW-0472">Membrane</keyword>
<dbReference type="InterPro" id="IPR052954">
    <property type="entry name" value="GPCR-Ligand_Int"/>
</dbReference>
<feature type="transmembrane region" description="Helical" evidence="6">
    <location>
        <begin position="257"/>
        <end position="282"/>
    </location>
</feature>
<comment type="caution">
    <text evidence="8">The sequence shown here is derived from an EMBL/GenBank/DDBJ whole genome shotgun (WGS) entry which is preliminary data.</text>
</comment>
<evidence type="ECO:0000259" key="7">
    <source>
        <dbReference type="PROSITE" id="PS50262"/>
    </source>
</evidence>
<protein>
    <recommendedName>
        <fullName evidence="7">G-protein coupled receptors family 1 profile domain-containing protein</fullName>
    </recommendedName>
</protein>
<feature type="region of interest" description="Disordered" evidence="5">
    <location>
        <begin position="295"/>
        <end position="332"/>
    </location>
</feature>
<keyword evidence="3 6" id="KW-1133">Transmembrane helix</keyword>
<feature type="transmembrane region" description="Helical" evidence="6">
    <location>
        <begin position="80"/>
        <end position="109"/>
    </location>
</feature>
<dbReference type="PRINTS" id="PR00237">
    <property type="entry name" value="GPCRRHODOPSN"/>
</dbReference>
<dbReference type="InterPro" id="IPR000276">
    <property type="entry name" value="GPCR_Rhodpsn"/>
</dbReference>
<evidence type="ECO:0000313" key="8">
    <source>
        <dbReference type="EMBL" id="KAK3768663.1"/>
    </source>
</evidence>
<accession>A0AAE0ZG34</accession>
<feature type="compositionally biased region" description="Basic and acidic residues" evidence="5">
    <location>
        <begin position="295"/>
        <end position="323"/>
    </location>
</feature>
<sequence length="437" mass="48969">MSALTQNISHLYDSTNVYANFNSENQGSGIFFDNGTNYTDENLYGGLNSILPIINQNLTEGENEEVFGKRPLVSKRVRDIVVTINMAILSQIISVFGVVANIINIVVFIKQGFGEAMTVTLTGLAVADLGTVTCQVWLSICWNPWFHYERLSLPFRPLHIEYLSAGHPRLSSVRVSAWILALATFERCLCITIPFKVREIITPYRARVFVIVVFAVNTACAVPFYYTSRIVPFFDSSVNRSYLVLSFTEDRQQIDSVFFAFSVSLTVISFVAVALCTIVLVYSLDKASKWRESVKTSDRTASRSEEKNGQGKQSAENKDEGKKTQQPQLNKNKKAAKMVSLISTIFIVCSLPNTVNQLVMSMVPEYAKNGGYVNINQTFWSLGYMTETVNASINIFMYYTMSTRYRTTIQALFAKCGFCRSNDDIGHEDEGGLSARK</sequence>
<dbReference type="AlphaFoldDB" id="A0AAE0ZG34"/>
<dbReference type="SUPFAM" id="SSF81321">
    <property type="entry name" value="Family A G protein-coupled receptor-like"/>
    <property type="match status" value="1"/>
</dbReference>
<dbReference type="InterPro" id="IPR017452">
    <property type="entry name" value="GPCR_Rhodpsn_7TM"/>
</dbReference>
<keyword evidence="2 6" id="KW-0812">Transmembrane</keyword>
<gene>
    <name evidence="8" type="ORF">RRG08_065957</name>
</gene>
<organism evidence="8 9">
    <name type="scientific">Elysia crispata</name>
    <name type="common">lettuce slug</name>
    <dbReference type="NCBI Taxonomy" id="231223"/>
    <lineage>
        <taxon>Eukaryota</taxon>
        <taxon>Metazoa</taxon>
        <taxon>Spiralia</taxon>
        <taxon>Lophotrochozoa</taxon>
        <taxon>Mollusca</taxon>
        <taxon>Gastropoda</taxon>
        <taxon>Heterobranchia</taxon>
        <taxon>Euthyneura</taxon>
        <taxon>Panpulmonata</taxon>
        <taxon>Sacoglossa</taxon>
        <taxon>Placobranchoidea</taxon>
        <taxon>Plakobranchidae</taxon>
        <taxon>Elysia</taxon>
    </lineage>
</organism>
<dbReference type="Proteomes" id="UP001283361">
    <property type="component" value="Unassembled WGS sequence"/>
</dbReference>
<name>A0AAE0ZG34_9GAST</name>
<feature type="domain" description="G-protein coupled receptors family 1 profile" evidence="7">
    <location>
        <begin position="100"/>
        <end position="398"/>
    </location>
</feature>
<evidence type="ECO:0000256" key="5">
    <source>
        <dbReference type="SAM" id="MobiDB-lite"/>
    </source>
</evidence>
<dbReference type="EMBL" id="JAWDGP010004033">
    <property type="protein sequence ID" value="KAK3768663.1"/>
    <property type="molecule type" value="Genomic_DNA"/>
</dbReference>
<evidence type="ECO:0000256" key="2">
    <source>
        <dbReference type="ARBA" id="ARBA00022692"/>
    </source>
</evidence>
<keyword evidence="9" id="KW-1185">Reference proteome</keyword>
<dbReference type="PROSITE" id="PS50262">
    <property type="entry name" value="G_PROTEIN_RECEP_F1_2"/>
    <property type="match status" value="1"/>
</dbReference>
<comment type="subcellular location">
    <subcellularLocation>
        <location evidence="1">Membrane</location>
    </subcellularLocation>
</comment>
<dbReference type="PANTHER" id="PTHR46641">
    <property type="entry name" value="FMRFAMIDE RECEPTOR-RELATED"/>
    <property type="match status" value="1"/>
</dbReference>
<reference evidence="8" key="1">
    <citation type="journal article" date="2023" name="G3 (Bethesda)">
        <title>A reference genome for the long-term kleptoplast-retaining sea slug Elysia crispata morphotype clarki.</title>
        <authorList>
            <person name="Eastman K.E."/>
            <person name="Pendleton A.L."/>
            <person name="Shaikh M.A."/>
            <person name="Suttiyut T."/>
            <person name="Ogas R."/>
            <person name="Tomko P."/>
            <person name="Gavelis G."/>
            <person name="Widhalm J.R."/>
            <person name="Wisecaver J.H."/>
        </authorList>
    </citation>
    <scope>NUCLEOTIDE SEQUENCE</scope>
    <source>
        <strain evidence="8">ECLA1</strain>
    </source>
</reference>
<evidence type="ECO:0000256" key="4">
    <source>
        <dbReference type="ARBA" id="ARBA00023136"/>
    </source>
</evidence>
<feature type="transmembrane region" description="Helical" evidence="6">
    <location>
        <begin position="207"/>
        <end position="226"/>
    </location>
</feature>
<dbReference type="GO" id="GO:0016020">
    <property type="term" value="C:membrane"/>
    <property type="evidence" value="ECO:0007669"/>
    <property type="project" value="UniProtKB-SubCell"/>
</dbReference>
<dbReference type="Pfam" id="PF00001">
    <property type="entry name" value="7tm_1"/>
    <property type="match status" value="1"/>
</dbReference>
<dbReference type="GO" id="GO:0004930">
    <property type="term" value="F:G protein-coupled receptor activity"/>
    <property type="evidence" value="ECO:0007669"/>
    <property type="project" value="InterPro"/>
</dbReference>
<evidence type="ECO:0000256" key="6">
    <source>
        <dbReference type="SAM" id="Phobius"/>
    </source>
</evidence>
<evidence type="ECO:0000313" key="9">
    <source>
        <dbReference type="Proteomes" id="UP001283361"/>
    </source>
</evidence>
<evidence type="ECO:0000256" key="1">
    <source>
        <dbReference type="ARBA" id="ARBA00004370"/>
    </source>
</evidence>
<dbReference type="Gene3D" id="1.20.1070.10">
    <property type="entry name" value="Rhodopsin 7-helix transmembrane proteins"/>
    <property type="match status" value="1"/>
</dbReference>